<feature type="domain" description="MOFRL-associated" evidence="3">
    <location>
        <begin position="30"/>
        <end position="269"/>
    </location>
</feature>
<evidence type="ECO:0000313" key="4">
    <source>
        <dbReference type="EMBL" id="MFC7068623.1"/>
    </source>
</evidence>
<dbReference type="InterPro" id="IPR039760">
    <property type="entry name" value="MOFRL_protein"/>
</dbReference>
<reference evidence="4 5" key="1">
    <citation type="journal article" date="2019" name="Int. J. Syst. Evol. Microbiol.">
        <title>The Global Catalogue of Microorganisms (GCM) 10K type strain sequencing project: providing services to taxonomists for standard genome sequencing and annotation.</title>
        <authorList>
            <consortium name="The Broad Institute Genomics Platform"/>
            <consortium name="The Broad Institute Genome Sequencing Center for Infectious Disease"/>
            <person name="Wu L."/>
            <person name="Ma J."/>
        </authorList>
    </citation>
    <scope>NUCLEOTIDE SEQUENCE [LARGE SCALE GENOMIC DNA]</scope>
    <source>
        <strain evidence="4 5">DT31</strain>
    </source>
</reference>
<feature type="region of interest" description="Disordered" evidence="1">
    <location>
        <begin position="267"/>
        <end position="288"/>
    </location>
</feature>
<dbReference type="Gene3D" id="3.40.1480.10">
    <property type="entry name" value="MOFRL domain"/>
    <property type="match status" value="1"/>
</dbReference>
<keyword evidence="4" id="KW-0418">Kinase</keyword>
<dbReference type="InterPro" id="IPR025286">
    <property type="entry name" value="MOFRL_assoc_dom"/>
</dbReference>
<name>A0ABD5W6U0_9EURY</name>
<comment type="caution">
    <text evidence="4">The sequence shown here is derived from an EMBL/GenBank/DDBJ whole genome shotgun (WGS) entry which is preliminary data.</text>
</comment>
<dbReference type="Pfam" id="PF13660">
    <property type="entry name" value="DUF4147"/>
    <property type="match status" value="1"/>
</dbReference>
<evidence type="ECO:0000259" key="3">
    <source>
        <dbReference type="Pfam" id="PF13660"/>
    </source>
</evidence>
<protein>
    <submittedName>
        <fullName evidence="4">Glycerate kinase</fullName>
    </submittedName>
</protein>
<evidence type="ECO:0000256" key="1">
    <source>
        <dbReference type="SAM" id="MobiDB-lite"/>
    </source>
</evidence>
<dbReference type="AlphaFoldDB" id="A0ABD5W6U0"/>
<organism evidence="4 5">
    <name type="scientific">Halobaculum lipolyticum</name>
    <dbReference type="NCBI Taxonomy" id="3032001"/>
    <lineage>
        <taxon>Archaea</taxon>
        <taxon>Methanobacteriati</taxon>
        <taxon>Methanobacteriota</taxon>
        <taxon>Stenosarchaea group</taxon>
        <taxon>Halobacteria</taxon>
        <taxon>Halobacteriales</taxon>
        <taxon>Haloferacaceae</taxon>
        <taxon>Halobaculum</taxon>
    </lineage>
</organism>
<proteinExistence type="predicted"/>
<dbReference type="InterPro" id="IPR007835">
    <property type="entry name" value="MOFRL"/>
</dbReference>
<dbReference type="GO" id="GO:0016301">
    <property type="term" value="F:kinase activity"/>
    <property type="evidence" value="ECO:0007669"/>
    <property type="project" value="UniProtKB-KW"/>
</dbReference>
<evidence type="ECO:0000259" key="2">
    <source>
        <dbReference type="Pfam" id="PF05161"/>
    </source>
</evidence>
<feature type="domain" description="MOFRL" evidence="2">
    <location>
        <begin position="354"/>
        <end position="460"/>
    </location>
</feature>
<dbReference type="Proteomes" id="UP001596461">
    <property type="component" value="Unassembled WGS sequence"/>
</dbReference>
<dbReference type="SUPFAM" id="SSF82544">
    <property type="entry name" value="GckA/TtuD-like"/>
    <property type="match status" value="1"/>
</dbReference>
<keyword evidence="5" id="KW-1185">Reference proteome</keyword>
<dbReference type="InterPro" id="IPR038614">
    <property type="entry name" value="GK_N_sf"/>
</dbReference>
<keyword evidence="4" id="KW-0808">Transferase</keyword>
<gene>
    <name evidence="4" type="ORF">ACFQL9_03140</name>
</gene>
<dbReference type="GeneID" id="81126859"/>
<accession>A0ABD5W6U0</accession>
<dbReference type="PANTHER" id="PTHR12227:SF0">
    <property type="entry name" value="GLYCERATE KINASE"/>
    <property type="match status" value="1"/>
</dbReference>
<dbReference type="RefSeq" id="WP_284033569.1">
    <property type="nucleotide sequence ID" value="NZ_CP126155.1"/>
</dbReference>
<sequence>MTEDAHEAAAAVAVDRPGADGDPTDAEATALACLEAGVAAALPARVVAASISLDGDTLRVGDASYDLTQFDDLFVVGGGKAADGVATALERLLGDRIGDGVVLVDEGPTEPADDAAAGAVRRIRGGHPVPTEAGVAGTARALELVRAADERTLVLAVVTGGASALFAAPDPAVGVDALTETTAALLRAGADVAEINAVRKHLSRVKGGRLAATAAPATVVGIAISDVVGDDPGVIGSGPTVPDESTFADAVAVLDRYDLDVPRAVRDHLGRGERGETDETPGPGDPAFDRVTTHVIATARTAIDAAAAAARDRGYEPLVLSSRIRGEAREAGVVHAAVAEEVATTGDPVEPPAVVLSGGETTVTVDGDGTGGPNLECALAAGVEFADPRSPLAGRDCAFLAVDTDGRDGSTDAAGALVTPDTVADRAAARAALADNDALPALREAGALLVTGATGTNVNDLRLVVVEE</sequence>
<feature type="compositionally biased region" description="Basic and acidic residues" evidence="1">
    <location>
        <begin position="267"/>
        <end position="277"/>
    </location>
</feature>
<dbReference type="EMBL" id="JBHTAH010000002">
    <property type="protein sequence ID" value="MFC7068623.1"/>
    <property type="molecule type" value="Genomic_DNA"/>
</dbReference>
<dbReference type="Pfam" id="PF05161">
    <property type="entry name" value="MOFRL"/>
    <property type="match status" value="1"/>
</dbReference>
<dbReference type="InterPro" id="IPR037035">
    <property type="entry name" value="GK-like_C_sf"/>
</dbReference>
<dbReference type="PANTHER" id="PTHR12227">
    <property type="entry name" value="GLYCERATE KINASE"/>
    <property type="match status" value="1"/>
</dbReference>
<feature type="region of interest" description="Disordered" evidence="1">
    <location>
        <begin position="1"/>
        <end position="23"/>
    </location>
</feature>
<evidence type="ECO:0000313" key="5">
    <source>
        <dbReference type="Proteomes" id="UP001596461"/>
    </source>
</evidence>
<dbReference type="Gene3D" id="3.40.50.10180">
    <property type="entry name" value="Glycerate kinase, MOFRL-like N-terminal domain"/>
    <property type="match status" value="1"/>
</dbReference>